<evidence type="ECO:0000256" key="6">
    <source>
        <dbReference type="ARBA" id="ARBA00022840"/>
    </source>
</evidence>
<reference evidence="9 10" key="2">
    <citation type="submission" date="2019-01" db="EMBL/GenBank/DDBJ databases">
        <title>Tautonia sociabilis, a novel thermotolerant planctomycete of Isosphaeraceae family, isolated from a 4000 m deep subterranean habitat.</title>
        <authorList>
            <person name="Kovaleva O.L."/>
            <person name="Elcheninov A.G."/>
            <person name="Van Heerden E."/>
            <person name="Toshchakov S.V."/>
            <person name="Novikov A."/>
            <person name="Bonch-Osmolovskaya E.A."/>
            <person name="Kublanov I.V."/>
        </authorList>
    </citation>
    <scope>NUCLEOTIDE SEQUENCE [LARGE SCALE GENOMIC DNA]</scope>
    <source>
        <strain evidence="9 10">GM2012</strain>
    </source>
</reference>
<keyword evidence="10" id="KW-1185">Reference proteome</keyword>
<gene>
    <name evidence="9" type="ORF">TsocGM_14130</name>
</gene>
<evidence type="ECO:0000256" key="4">
    <source>
        <dbReference type="ARBA" id="ARBA00022705"/>
    </source>
</evidence>
<feature type="domain" description="AAA+ ATPase" evidence="8">
    <location>
        <begin position="62"/>
        <end position="178"/>
    </location>
</feature>
<dbReference type="InterPro" id="IPR003959">
    <property type="entry name" value="ATPase_AAA_core"/>
</dbReference>
<dbReference type="InterPro" id="IPR032423">
    <property type="entry name" value="AAA_assoc_2"/>
</dbReference>
<proteinExistence type="inferred from homology"/>
<reference evidence="9 10" key="1">
    <citation type="submission" date="2018-12" db="EMBL/GenBank/DDBJ databases">
        <authorList>
            <person name="Toschakov S.V."/>
        </authorList>
    </citation>
    <scope>NUCLEOTIDE SEQUENCE [LARGE SCALE GENOMIC DNA]</scope>
    <source>
        <strain evidence="9 10">GM2012</strain>
    </source>
</reference>
<organism evidence="9 10">
    <name type="scientific">Tautonia sociabilis</name>
    <dbReference type="NCBI Taxonomy" id="2080755"/>
    <lineage>
        <taxon>Bacteria</taxon>
        <taxon>Pseudomonadati</taxon>
        <taxon>Planctomycetota</taxon>
        <taxon>Planctomycetia</taxon>
        <taxon>Isosphaerales</taxon>
        <taxon>Isosphaeraceae</taxon>
        <taxon>Tautonia</taxon>
    </lineage>
</organism>
<dbReference type="SUPFAM" id="SSF52540">
    <property type="entry name" value="P-loop containing nucleoside triphosphate hydrolases"/>
    <property type="match status" value="1"/>
</dbReference>
<keyword evidence="6" id="KW-0067">ATP-binding</keyword>
<feature type="compositionally biased region" description="Low complexity" evidence="7">
    <location>
        <begin position="442"/>
        <end position="461"/>
    </location>
</feature>
<dbReference type="GO" id="GO:0003677">
    <property type="term" value="F:DNA binding"/>
    <property type="evidence" value="ECO:0007669"/>
    <property type="project" value="InterPro"/>
</dbReference>
<dbReference type="Gene3D" id="1.10.3710.10">
    <property type="entry name" value="DNA polymerase III clamp loader subunits, C-terminal domain"/>
    <property type="match status" value="1"/>
</dbReference>
<dbReference type="InterPro" id="IPR021886">
    <property type="entry name" value="MgsA_C"/>
</dbReference>
<dbReference type="AlphaFoldDB" id="A0A432MI87"/>
<dbReference type="Gene3D" id="3.40.50.300">
    <property type="entry name" value="P-loop containing nucleotide triphosphate hydrolases"/>
    <property type="match status" value="1"/>
</dbReference>
<feature type="region of interest" description="Disordered" evidence="7">
    <location>
        <begin position="424"/>
        <end position="468"/>
    </location>
</feature>
<dbReference type="OrthoDB" id="9778364at2"/>
<dbReference type="GO" id="GO:0000731">
    <property type="term" value="P:DNA synthesis involved in DNA repair"/>
    <property type="evidence" value="ECO:0007669"/>
    <property type="project" value="TreeGrafter"/>
</dbReference>
<dbReference type="CDD" id="cd18139">
    <property type="entry name" value="HLD_clamp_RarA"/>
    <property type="match status" value="1"/>
</dbReference>
<evidence type="ECO:0000256" key="5">
    <source>
        <dbReference type="ARBA" id="ARBA00022741"/>
    </source>
</evidence>
<sequence length="468" mass="49962">MSSRRTGLLFDEPDEGGSALEVDPSAPLAERMRPRSLDEFVGQEHLIGPGKMLRRLVEGTGRLPSLILWGPPGSGKTTLARLLAMRERTRFAPLSAVLAGVKELREAISQAREARRHFIHTLLFIDEIHRFNKAQQDALLPSVEDGTVTLVGATTENPSFEVNAALLSRCKTVILHPLGEDQIVSLLRRALEDGERGLAALRPEVPDAELGRLARFSGGDVRVALSALEAAVLSVPPGPDGLRRVDEATVVEALGRSRFSYDKGGEDHYNLASALIKSLRNSDGDAALYWLARLIEGGADPVFIARRLCILASEDIGLADPQAMVQAHAAAEITRLIGLPEALYPLAQATIYLARAPKSDLVKRAYQAASSDAAASAREPVPLHLRNAVTPLMAGAGYGRGYRSVHDDPAAREEMACLPDLLRGRRYLDSPPGDSPGHSREGGPPSASAAGASSPSNASTACSATRTT</sequence>
<dbReference type="FunFam" id="1.20.272.10:FF:000001">
    <property type="entry name" value="Putative AAA family ATPase"/>
    <property type="match status" value="1"/>
</dbReference>
<accession>A0A432MI87</accession>
<dbReference type="Gene3D" id="1.20.272.10">
    <property type="match status" value="1"/>
</dbReference>
<dbReference type="GO" id="GO:0017116">
    <property type="term" value="F:single-stranded DNA helicase activity"/>
    <property type="evidence" value="ECO:0007669"/>
    <property type="project" value="TreeGrafter"/>
</dbReference>
<evidence type="ECO:0000256" key="1">
    <source>
        <dbReference type="ARBA" id="ARBA00002393"/>
    </source>
</evidence>
<dbReference type="Gene3D" id="1.10.8.60">
    <property type="match status" value="1"/>
</dbReference>
<keyword evidence="4" id="KW-0235">DNA replication</keyword>
<evidence type="ECO:0000256" key="7">
    <source>
        <dbReference type="SAM" id="MobiDB-lite"/>
    </source>
</evidence>
<dbReference type="InterPro" id="IPR051314">
    <property type="entry name" value="AAA_ATPase_RarA/MGS1/WRNIP1"/>
</dbReference>
<dbReference type="CDD" id="cd00009">
    <property type="entry name" value="AAA"/>
    <property type="match status" value="1"/>
</dbReference>
<dbReference type="PANTHER" id="PTHR13779">
    <property type="entry name" value="WERNER HELICASE-INTERACTING PROTEIN 1 FAMILY MEMBER"/>
    <property type="match status" value="1"/>
</dbReference>
<dbReference type="Proteomes" id="UP000280296">
    <property type="component" value="Unassembled WGS sequence"/>
</dbReference>
<dbReference type="Pfam" id="PF00004">
    <property type="entry name" value="AAA"/>
    <property type="match status" value="1"/>
</dbReference>
<evidence type="ECO:0000259" key="8">
    <source>
        <dbReference type="SMART" id="SM00382"/>
    </source>
</evidence>
<evidence type="ECO:0000256" key="3">
    <source>
        <dbReference type="ARBA" id="ARBA00020776"/>
    </source>
</evidence>
<feature type="region of interest" description="Disordered" evidence="7">
    <location>
        <begin position="1"/>
        <end position="22"/>
    </location>
</feature>
<dbReference type="GO" id="GO:0008047">
    <property type="term" value="F:enzyme activator activity"/>
    <property type="evidence" value="ECO:0007669"/>
    <property type="project" value="TreeGrafter"/>
</dbReference>
<dbReference type="Pfam" id="PF16193">
    <property type="entry name" value="AAA_assoc_2"/>
    <property type="match status" value="1"/>
</dbReference>
<evidence type="ECO:0000256" key="2">
    <source>
        <dbReference type="ARBA" id="ARBA00008959"/>
    </source>
</evidence>
<dbReference type="PANTHER" id="PTHR13779:SF7">
    <property type="entry name" value="ATPASE WRNIP1"/>
    <property type="match status" value="1"/>
</dbReference>
<dbReference type="FunFam" id="3.40.50.300:FF:000137">
    <property type="entry name" value="Replication-associated recombination protein A"/>
    <property type="match status" value="1"/>
</dbReference>
<dbReference type="GO" id="GO:0006261">
    <property type="term" value="P:DNA-templated DNA replication"/>
    <property type="evidence" value="ECO:0007669"/>
    <property type="project" value="TreeGrafter"/>
</dbReference>
<dbReference type="RefSeq" id="WP_126726117.1">
    <property type="nucleotide sequence ID" value="NZ_RYZH01000026.1"/>
</dbReference>
<dbReference type="EMBL" id="RYZH01000026">
    <property type="protein sequence ID" value="RUL87073.1"/>
    <property type="molecule type" value="Genomic_DNA"/>
</dbReference>
<comment type="caution">
    <text evidence="9">The sequence shown here is derived from an EMBL/GenBank/DDBJ whole genome shotgun (WGS) entry which is preliminary data.</text>
</comment>
<dbReference type="GO" id="GO:0005524">
    <property type="term" value="F:ATP binding"/>
    <property type="evidence" value="ECO:0007669"/>
    <property type="project" value="UniProtKB-KW"/>
</dbReference>
<dbReference type="SMART" id="SM00382">
    <property type="entry name" value="AAA"/>
    <property type="match status" value="1"/>
</dbReference>
<comment type="similarity">
    <text evidence="2">Belongs to the AAA ATPase family. RarA/MGS1/WRNIP1 subfamily.</text>
</comment>
<comment type="function">
    <text evidence="1">DNA-dependent ATPase that plays important roles in cellular responses to stalled DNA replication processes.</text>
</comment>
<dbReference type="SUPFAM" id="SSF48019">
    <property type="entry name" value="post-AAA+ oligomerization domain-like"/>
    <property type="match status" value="1"/>
</dbReference>
<protein>
    <recommendedName>
        <fullName evidence="3">Replication-associated recombination protein A</fullName>
    </recommendedName>
</protein>
<evidence type="ECO:0000313" key="9">
    <source>
        <dbReference type="EMBL" id="RUL87073.1"/>
    </source>
</evidence>
<dbReference type="InterPro" id="IPR008921">
    <property type="entry name" value="DNA_pol3_clamp-load_cplx_C"/>
</dbReference>
<dbReference type="InterPro" id="IPR027417">
    <property type="entry name" value="P-loop_NTPase"/>
</dbReference>
<evidence type="ECO:0000313" key="10">
    <source>
        <dbReference type="Proteomes" id="UP000280296"/>
    </source>
</evidence>
<dbReference type="Pfam" id="PF12002">
    <property type="entry name" value="MgsA_C"/>
    <property type="match status" value="1"/>
</dbReference>
<dbReference type="GO" id="GO:0016887">
    <property type="term" value="F:ATP hydrolysis activity"/>
    <property type="evidence" value="ECO:0007669"/>
    <property type="project" value="InterPro"/>
</dbReference>
<dbReference type="InterPro" id="IPR003593">
    <property type="entry name" value="AAA+_ATPase"/>
</dbReference>
<name>A0A432MI87_9BACT</name>
<keyword evidence="5" id="KW-0547">Nucleotide-binding</keyword>